<dbReference type="AlphaFoldDB" id="A0A1G2RMD7"/>
<dbReference type="Proteomes" id="UP000178421">
    <property type="component" value="Unassembled WGS sequence"/>
</dbReference>
<keyword evidence="1" id="KW-0472">Membrane</keyword>
<gene>
    <name evidence="2" type="ORF">A2940_02160</name>
</gene>
<keyword evidence="1" id="KW-0812">Transmembrane</keyword>
<evidence type="ECO:0000256" key="1">
    <source>
        <dbReference type="SAM" id="Phobius"/>
    </source>
</evidence>
<organism evidence="2 3">
    <name type="scientific">Candidatus Wildermuthbacteria bacterium RIFCSPLOWO2_01_FULL_48_29</name>
    <dbReference type="NCBI Taxonomy" id="1802462"/>
    <lineage>
        <taxon>Bacteria</taxon>
        <taxon>Candidatus Wildermuthiibacteriota</taxon>
    </lineage>
</organism>
<feature type="transmembrane region" description="Helical" evidence="1">
    <location>
        <begin position="25"/>
        <end position="47"/>
    </location>
</feature>
<accession>A0A1G2RMD7</accession>
<proteinExistence type="predicted"/>
<comment type="caution">
    <text evidence="2">The sequence shown here is derived from an EMBL/GenBank/DDBJ whole genome shotgun (WGS) entry which is preliminary data.</text>
</comment>
<reference evidence="2 3" key="1">
    <citation type="journal article" date="2016" name="Nat. Commun.">
        <title>Thousands of microbial genomes shed light on interconnected biogeochemical processes in an aquifer system.</title>
        <authorList>
            <person name="Anantharaman K."/>
            <person name="Brown C.T."/>
            <person name="Hug L.A."/>
            <person name="Sharon I."/>
            <person name="Castelle C.J."/>
            <person name="Probst A.J."/>
            <person name="Thomas B.C."/>
            <person name="Singh A."/>
            <person name="Wilkins M.J."/>
            <person name="Karaoz U."/>
            <person name="Brodie E.L."/>
            <person name="Williams K.H."/>
            <person name="Hubbard S.S."/>
            <person name="Banfield J.F."/>
        </authorList>
    </citation>
    <scope>NUCLEOTIDE SEQUENCE [LARGE SCALE GENOMIC DNA]</scope>
</reference>
<evidence type="ECO:0000313" key="3">
    <source>
        <dbReference type="Proteomes" id="UP000178421"/>
    </source>
</evidence>
<protein>
    <submittedName>
        <fullName evidence="2">Uncharacterized protein</fullName>
    </submittedName>
</protein>
<name>A0A1G2RMD7_9BACT</name>
<sequence>MFAWGGFVWLSSMGNPSRVKQGQQILLAAVVGILIVYSAWLFINLLLTSLGVVTFGGTGNWWEIDCEIVLPPSP</sequence>
<evidence type="ECO:0000313" key="2">
    <source>
        <dbReference type="EMBL" id="OHA74014.1"/>
    </source>
</evidence>
<dbReference type="EMBL" id="MHUH01000008">
    <property type="protein sequence ID" value="OHA74014.1"/>
    <property type="molecule type" value="Genomic_DNA"/>
</dbReference>
<keyword evidence="1" id="KW-1133">Transmembrane helix</keyword>